<evidence type="ECO:0000313" key="2">
    <source>
        <dbReference type="Proteomes" id="UP001642464"/>
    </source>
</evidence>
<accession>A0ABP0HIC8</accession>
<dbReference type="Proteomes" id="UP001642464">
    <property type="component" value="Unassembled WGS sequence"/>
</dbReference>
<dbReference type="InterPro" id="IPR036339">
    <property type="entry name" value="PUB-like_dom_sf"/>
</dbReference>
<organism evidence="1 2">
    <name type="scientific">Durusdinium trenchii</name>
    <dbReference type="NCBI Taxonomy" id="1381693"/>
    <lineage>
        <taxon>Eukaryota</taxon>
        <taxon>Sar</taxon>
        <taxon>Alveolata</taxon>
        <taxon>Dinophyceae</taxon>
        <taxon>Suessiales</taxon>
        <taxon>Symbiodiniaceae</taxon>
        <taxon>Durusdinium</taxon>
    </lineage>
</organism>
<dbReference type="SUPFAM" id="SSF143503">
    <property type="entry name" value="PUG domain-like"/>
    <property type="match status" value="1"/>
</dbReference>
<dbReference type="Gene3D" id="1.20.58.2190">
    <property type="match status" value="1"/>
</dbReference>
<comment type="caution">
    <text evidence="1">The sequence shown here is derived from an EMBL/GenBank/DDBJ whole genome shotgun (WGS) entry which is preliminary data.</text>
</comment>
<name>A0ABP0HIC8_9DINO</name>
<proteinExistence type="predicted"/>
<keyword evidence="2" id="KW-1185">Reference proteome</keyword>
<gene>
    <name evidence="1" type="ORF">SCF082_LOCUS1868</name>
</gene>
<protein>
    <submittedName>
        <fullName evidence="1">PUB domain-containing protein</fullName>
    </submittedName>
</protein>
<reference evidence="1 2" key="1">
    <citation type="submission" date="2024-02" db="EMBL/GenBank/DDBJ databases">
        <authorList>
            <person name="Chen Y."/>
            <person name="Shah S."/>
            <person name="Dougan E. K."/>
            <person name="Thang M."/>
            <person name="Chan C."/>
        </authorList>
    </citation>
    <scope>NUCLEOTIDE SEQUENCE [LARGE SCALE GENOMIC DNA]</scope>
</reference>
<dbReference type="CDD" id="cd09212">
    <property type="entry name" value="PUB"/>
    <property type="match status" value="1"/>
</dbReference>
<dbReference type="EMBL" id="CAXAMM010000914">
    <property type="protein sequence ID" value="CAK8989582.1"/>
    <property type="molecule type" value="Genomic_DNA"/>
</dbReference>
<evidence type="ECO:0000313" key="1">
    <source>
        <dbReference type="EMBL" id="CAK8989582.1"/>
    </source>
</evidence>
<sequence length="274" mass="30648">MARERSELPLAAGEQAAWSGSKPMACAEHQDKAAGTLVGAAAVAQLHRRSGLAIGGAFSLLLRFLKWRRSARAAAQRARELALQMVDPEKERLTHVLSALRGSAAEAREQTAFLRRQAEQQERLHQMSTSEFRRSSDEFTRRRQRMEIGSESWKLLKSLVRPDADQVEAAWFQNVTEALDELSAASAQNRAAFRRSMQTLALMLQNLLAQPQKYGEVNAGSARFQEIFTAPRAAAKLLQLAGFEEQEELFNFTASSTGRAERLWEVLQHALRES</sequence>